<gene>
    <name evidence="1" type="ORF">OCBIM_22005129mg</name>
</gene>
<organism evidence="1">
    <name type="scientific">Octopus bimaculoides</name>
    <name type="common">California two-spotted octopus</name>
    <dbReference type="NCBI Taxonomy" id="37653"/>
    <lineage>
        <taxon>Eukaryota</taxon>
        <taxon>Metazoa</taxon>
        <taxon>Spiralia</taxon>
        <taxon>Lophotrochozoa</taxon>
        <taxon>Mollusca</taxon>
        <taxon>Cephalopoda</taxon>
        <taxon>Coleoidea</taxon>
        <taxon>Octopodiformes</taxon>
        <taxon>Octopoda</taxon>
        <taxon>Incirrata</taxon>
        <taxon>Octopodidae</taxon>
        <taxon>Octopus</taxon>
    </lineage>
</organism>
<evidence type="ECO:0000313" key="1">
    <source>
        <dbReference type="EMBL" id="KOG00335.1"/>
    </source>
</evidence>
<protein>
    <submittedName>
        <fullName evidence="1">Uncharacterized protein</fullName>
    </submittedName>
</protein>
<name>A0A0L8IFV3_OCTBM</name>
<dbReference type="EMBL" id="KQ415813">
    <property type="protein sequence ID" value="KOG00336.1"/>
    <property type="molecule type" value="Genomic_DNA"/>
</dbReference>
<dbReference type="EMBL" id="KQ415813">
    <property type="protein sequence ID" value="KOG00335.1"/>
    <property type="molecule type" value="Genomic_DNA"/>
</dbReference>
<accession>A0A0L8IFV3</accession>
<dbReference type="AlphaFoldDB" id="A0A0L8IFV3"/>
<proteinExistence type="predicted"/>
<sequence length="88" mass="10036">MTVWLININCCSSIRRGWKLVTFYSKTFVMRRSRASSRTGSTCLEVLAVAVKARISALTLHSNRVPYFQATFLSYACLILNLKYSPPR</sequence>
<reference evidence="1" key="1">
    <citation type="submission" date="2015-07" db="EMBL/GenBank/DDBJ databases">
        <title>MeaNS - Measles Nucleotide Surveillance Program.</title>
        <authorList>
            <person name="Tran T."/>
            <person name="Druce J."/>
        </authorList>
    </citation>
    <scope>NUCLEOTIDE SEQUENCE</scope>
    <source>
        <strain evidence="1">UCB-OBI-ISO-001</strain>
        <tissue evidence="1">Gonad</tissue>
    </source>
</reference>